<dbReference type="InterPro" id="IPR002110">
    <property type="entry name" value="Ankyrin_rpt"/>
</dbReference>
<proteinExistence type="predicted"/>
<feature type="coiled-coil region" evidence="4">
    <location>
        <begin position="154"/>
        <end position="181"/>
    </location>
</feature>
<keyword evidence="1" id="KW-0677">Repeat</keyword>
<name>B9R9X7_RICCO</name>
<evidence type="ECO:0000256" key="1">
    <source>
        <dbReference type="ARBA" id="ARBA00022737"/>
    </source>
</evidence>
<feature type="transmembrane region" description="Helical" evidence="5">
    <location>
        <begin position="269"/>
        <end position="288"/>
    </location>
</feature>
<keyword evidence="7" id="KW-1185">Reference proteome</keyword>
<keyword evidence="4" id="KW-0175">Coiled coil</keyword>
<dbReference type="PANTHER" id="PTHR24186:SF38">
    <property type="entry name" value="ANKYRIN REPEAT FAMILY PROTEIN"/>
    <property type="match status" value="1"/>
</dbReference>
<evidence type="ECO:0000313" key="7">
    <source>
        <dbReference type="Proteomes" id="UP000008311"/>
    </source>
</evidence>
<dbReference type="AlphaFoldDB" id="B9R9X7"/>
<dbReference type="OrthoDB" id="850749at2759"/>
<keyword evidence="5" id="KW-1133">Transmembrane helix</keyword>
<dbReference type="Pfam" id="PF12796">
    <property type="entry name" value="Ank_2"/>
    <property type="match status" value="1"/>
</dbReference>
<feature type="repeat" description="ANK" evidence="3">
    <location>
        <begin position="76"/>
        <end position="108"/>
    </location>
</feature>
<accession>B9R9X7</accession>
<protein>
    <submittedName>
        <fullName evidence="6">Ankyrin repeat-containing protein, putative</fullName>
    </submittedName>
</protein>
<dbReference type="PROSITE" id="PS50088">
    <property type="entry name" value="ANK_REPEAT"/>
    <property type="match status" value="1"/>
</dbReference>
<feature type="transmembrane region" description="Helical" evidence="5">
    <location>
        <begin position="347"/>
        <end position="367"/>
    </location>
</feature>
<dbReference type="SMART" id="SM00248">
    <property type="entry name" value="ANK"/>
    <property type="match status" value="5"/>
</dbReference>
<evidence type="ECO:0000256" key="2">
    <source>
        <dbReference type="ARBA" id="ARBA00023043"/>
    </source>
</evidence>
<organism evidence="6 7">
    <name type="scientific">Ricinus communis</name>
    <name type="common">Castor bean</name>
    <dbReference type="NCBI Taxonomy" id="3988"/>
    <lineage>
        <taxon>Eukaryota</taxon>
        <taxon>Viridiplantae</taxon>
        <taxon>Streptophyta</taxon>
        <taxon>Embryophyta</taxon>
        <taxon>Tracheophyta</taxon>
        <taxon>Spermatophyta</taxon>
        <taxon>Magnoliopsida</taxon>
        <taxon>eudicotyledons</taxon>
        <taxon>Gunneridae</taxon>
        <taxon>Pentapetalae</taxon>
        <taxon>rosids</taxon>
        <taxon>fabids</taxon>
        <taxon>Malpighiales</taxon>
        <taxon>Euphorbiaceae</taxon>
        <taxon>Acalyphoideae</taxon>
        <taxon>Acalypheae</taxon>
        <taxon>Ricinus</taxon>
    </lineage>
</organism>
<dbReference type="Proteomes" id="UP000008311">
    <property type="component" value="Unassembled WGS sequence"/>
</dbReference>
<dbReference type="InterPro" id="IPR036770">
    <property type="entry name" value="Ankyrin_rpt-contain_sf"/>
</dbReference>
<evidence type="ECO:0000256" key="3">
    <source>
        <dbReference type="PROSITE-ProRule" id="PRU00023"/>
    </source>
</evidence>
<keyword evidence="5" id="KW-0812">Transmembrane</keyword>
<dbReference type="KEGG" id="rcu:8289649"/>
<keyword evidence="2 3" id="KW-0040">ANK repeat</keyword>
<dbReference type="Gene3D" id="1.25.40.20">
    <property type="entry name" value="Ankyrin repeat-containing domain"/>
    <property type="match status" value="1"/>
</dbReference>
<evidence type="ECO:0000313" key="6">
    <source>
        <dbReference type="EMBL" id="EEF51604.1"/>
    </source>
</evidence>
<dbReference type="SUPFAM" id="SSF48403">
    <property type="entry name" value="Ankyrin repeat"/>
    <property type="match status" value="1"/>
</dbReference>
<feature type="transmembrane region" description="Helical" evidence="5">
    <location>
        <begin position="379"/>
        <end position="403"/>
    </location>
</feature>
<dbReference type="STRING" id="3988.B9R9X7"/>
<dbReference type="EMBL" id="EQ973773">
    <property type="protein sequence ID" value="EEF51604.1"/>
    <property type="molecule type" value="Genomic_DNA"/>
</dbReference>
<sequence length="430" mass="48296">MSESNLNSLLEAVRNDDVNLVSMYLLTCQEFFEATAAPSTYRDENPFLVACKHGSLRSAEQIARNYRQFLRVRYQEGYTALHLACSRGDLPLVELLLKLDSELCFEKDKFSMIPLQTAISFGYTEVISTLIAARPESVRKLTPQRETLFHLAAKHHQSSAFEALLEEVKKLKQEHLLHRKDRQGNNVLHIAASNKLIGIVKLLLPADRAMVRVNTLNKKRLTALDVYYQNSKDISTRDIGRILCEAGGLEGRSLPMRAYIRWTLETKNVILVVLGIITGAAFTTVCSLPKSFVEGSNSIEGAEYHVTDVLFGGLPHIFYLMVFNTAILIVCVGAIVVLLWSLPFRPVVLFVTISVGIVYCLLVNDIMPKFSFTIGNHRIFSFPLVALFAVAFICFGAIAYYAFSCLCRLTKWGIRKTRDGMYAVPVPMIQ</sequence>
<dbReference type="Pfam" id="PF00023">
    <property type="entry name" value="Ank"/>
    <property type="match status" value="1"/>
</dbReference>
<dbReference type="eggNOG" id="KOG0504">
    <property type="taxonomic scope" value="Eukaryota"/>
</dbReference>
<dbReference type="PROSITE" id="PS50297">
    <property type="entry name" value="ANK_REP_REGION"/>
    <property type="match status" value="1"/>
</dbReference>
<gene>
    <name evidence="6" type="ORF">RCOM_1501410</name>
</gene>
<dbReference type="PANTHER" id="PTHR24186">
    <property type="entry name" value="PROTEIN PHOSPHATASE 1 REGULATORY SUBUNIT"/>
    <property type="match status" value="1"/>
</dbReference>
<reference evidence="7" key="1">
    <citation type="journal article" date="2010" name="Nat. Biotechnol.">
        <title>Draft genome sequence of the oilseed species Ricinus communis.</title>
        <authorList>
            <person name="Chan A.P."/>
            <person name="Crabtree J."/>
            <person name="Zhao Q."/>
            <person name="Lorenzi H."/>
            <person name="Orvis J."/>
            <person name="Puiu D."/>
            <person name="Melake-Berhan A."/>
            <person name="Jones K.M."/>
            <person name="Redman J."/>
            <person name="Chen G."/>
            <person name="Cahoon E.B."/>
            <person name="Gedil M."/>
            <person name="Stanke M."/>
            <person name="Haas B.J."/>
            <person name="Wortman J.R."/>
            <person name="Fraser-Liggett C.M."/>
            <person name="Ravel J."/>
            <person name="Rabinowicz P.D."/>
        </authorList>
    </citation>
    <scope>NUCLEOTIDE SEQUENCE [LARGE SCALE GENOMIC DNA]</scope>
    <source>
        <strain evidence="7">cv. Hale</strain>
    </source>
</reference>
<keyword evidence="5" id="KW-0472">Membrane</keyword>
<feature type="transmembrane region" description="Helical" evidence="5">
    <location>
        <begin position="317"/>
        <end position="340"/>
    </location>
</feature>
<evidence type="ECO:0000256" key="5">
    <source>
        <dbReference type="SAM" id="Phobius"/>
    </source>
</evidence>
<evidence type="ECO:0000256" key="4">
    <source>
        <dbReference type="SAM" id="Coils"/>
    </source>
</evidence>
<dbReference type="InParanoid" id="B9R9X7"/>